<dbReference type="OrthoDB" id="1432379at2759"/>
<gene>
    <name evidence="1" type="ORF">CR513_61906</name>
</gene>
<reference evidence="1" key="1">
    <citation type="submission" date="2018-05" db="EMBL/GenBank/DDBJ databases">
        <title>Draft genome of Mucuna pruriens seed.</title>
        <authorList>
            <person name="Nnadi N.E."/>
            <person name="Vos R."/>
            <person name="Hasami M.H."/>
            <person name="Devisetty U.K."/>
            <person name="Aguiy J.C."/>
        </authorList>
    </citation>
    <scope>NUCLEOTIDE SEQUENCE [LARGE SCALE GENOMIC DNA]</scope>
    <source>
        <strain evidence="1">JCA_2017</strain>
    </source>
</reference>
<dbReference type="EMBL" id="QJKJ01017212">
    <property type="protein sequence ID" value="RDX59122.1"/>
    <property type="molecule type" value="Genomic_DNA"/>
</dbReference>
<sequence length="95" mass="10860">MLKIGIFGEDVREKMEMEFLELKQGNLIVANYAAKLEELSKYYPYYQDKARLMSALKSACPGYHARVCADNKVTCFSVVTRSYYEELYGAHKGAT</sequence>
<accession>A0A371E1T0</accession>
<dbReference type="AlphaFoldDB" id="A0A371E1T0"/>
<keyword evidence="2" id="KW-1185">Reference proteome</keyword>
<dbReference type="Proteomes" id="UP000257109">
    <property type="component" value="Unassembled WGS sequence"/>
</dbReference>
<protein>
    <recommendedName>
        <fullName evidence="3">Retrotransposon gag domain-containing protein</fullName>
    </recommendedName>
</protein>
<evidence type="ECO:0000313" key="1">
    <source>
        <dbReference type="EMBL" id="RDX59122.1"/>
    </source>
</evidence>
<evidence type="ECO:0008006" key="3">
    <source>
        <dbReference type="Google" id="ProtNLM"/>
    </source>
</evidence>
<proteinExistence type="predicted"/>
<evidence type="ECO:0000313" key="2">
    <source>
        <dbReference type="Proteomes" id="UP000257109"/>
    </source>
</evidence>
<feature type="non-terminal residue" evidence="1">
    <location>
        <position position="1"/>
    </location>
</feature>
<comment type="caution">
    <text evidence="1">The sequence shown here is derived from an EMBL/GenBank/DDBJ whole genome shotgun (WGS) entry which is preliminary data.</text>
</comment>
<name>A0A371E1T0_MUCPR</name>
<organism evidence="1 2">
    <name type="scientific">Mucuna pruriens</name>
    <name type="common">Velvet bean</name>
    <name type="synonym">Dolichos pruriens</name>
    <dbReference type="NCBI Taxonomy" id="157652"/>
    <lineage>
        <taxon>Eukaryota</taxon>
        <taxon>Viridiplantae</taxon>
        <taxon>Streptophyta</taxon>
        <taxon>Embryophyta</taxon>
        <taxon>Tracheophyta</taxon>
        <taxon>Spermatophyta</taxon>
        <taxon>Magnoliopsida</taxon>
        <taxon>eudicotyledons</taxon>
        <taxon>Gunneridae</taxon>
        <taxon>Pentapetalae</taxon>
        <taxon>rosids</taxon>
        <taxon>fabids</taxon>
        <taxon>Fabales</taxon>
        <taxon>Fabaceae</taxon>
        <taxon>Papilionoideae</taxon>
        <taxon>50 kb inversion clade</taxon>
        <taxon>NPAAA clade</taxon>
        <taxon>indigoferoid/millettioid clade</taxon>
        <taxon>Phaseoleae</taxon>
        <taxon>Mucuna</taxon>
    </lineage>
</organism>